<organism evidence="2 3">
    <name type="scientific">Rhodopila globiformis</name>
    <name type="common">Rhodopseudomonas globiformis</name>
    <dbReference type="NCBI Taxonomy" id="1071"/>
    <lineage>
        <taxon>Bacteria</taxon>
        <taxon>Pseudomonadati</taxon>
        <taxon>Pseudomonadota</taxon>
        <taxon>Alphaproteobacteria</taxon>
        <taxon>Acetobacterales</taxon>
        <taxon>Acetobacteraceae</taxon>
        <taxon>Rhodopila</taxon>
    </lineage>
</organism>
<gene>
    <name evidence="2" type="ORF">CCS01_29800</name>
</gene>
<sequence length="474" mass="51866">MQQSKHMPIALAALAYAVFLFSPSVLNDGDTWLHIAVGRWILEHGTVPVTDAFSYTFAGAPWRAQEWLSELLMALAWRLDGVDGVLILYGAAVALTVWLLARHLQTWFPPLLAVIVTIYASLCGAGSALARPHLLAVPALELWVAGLALARTRERPPSPWLLPVMTLWANLHGSFVFGLLLVVPFGLEAVFATKTPDWHAARSWALFLAAGIAASMLTPYGWHSLVMPFHLMRLQHLTAISEWQSPDFNMIQPAEIALFALLLACLLHGRRISLFRLLILLGMLHMSLQHVRHFLVAGIVLPLALAEPLSRGGVRGDAFGAPVAIHGAVGRNRLPGLAGLGLLALVTVLRLGTAAVPHDGPMSPLSALQHVPAALRTKPVLNDCMFGSFMIYEGFRPFVDGRAELYRDKFIELIIDIDRPDSAVLQRTLASRDIAWTILSPSNPASAVMDMVPGWKRLYADEYAIIYVRGTPTS</sequence>
<keyword evidence="1" id="KW-0472">Membrane</keyword>
<keyword evidence="1" id="KW-0812">Transmembrane</keyword>
<comment type="caution">
    <text evidence="2">The sequence shown here is derived from an EMBL/GenBank/DDBJ whole genome shotgun (WGS) entry which is preliminary data.</text>
</comment>
<accession>A0A2S6MW15</accession>
<dbReference type="AlphaFoldDB" id="A0A2S6MW15"/>
<keyword evidence="3" id="KW-1185">Reference proteome</keyword>
<feature type="transmembrane region" description="Helical" evidence="1">
    <location>
        <begin position="250"/>
        <end position="269"/>
    </location>
</feature>
<evidence type="ECO:0000313" key="3">
    <source>
        <dbReference type="Proteomes" id="UP000239724"/>
    </source>
</evidence>
<evidence type="ECO:0000256" key="1">
    <source>
        <dbReference type="SAM" id="Phobius"/>
    </source>
</evidence>
<evidence type="ECO:0000313" key="2">
    <source>
        <dbReference type="EMBL" id="PPQ26551.1"/>
    </source>
</evidence>
<feature type="transmembrane region" description="Helical" evidence="1">
    <location>
        <begin position="108"/>
        <end position="130"/>
    </location>
</feature>
<feature type="transmembrane region" description="Helical" evidence="1">
    <location>
        <begin position="204"/>
        <end position="222"/>
    </location>
</feature>
<feature type="transmembrane region" description="Helical" evidence="1">
    <location>
        <begin position="167"/>
        <end position="192"/>
    </location>
</feature>
<dbReference type="EMBL" id="NHRY01000269">
    <property type="protein sequence ID" value="PPQ26551.1"/>
    <property type="molecule type" value="Genomic_DNA"/>
</dbReference>
<name>A0A2S6MW15_RHOGL</name>
<dbReference type="Proteomes" id="UP000239724">
    <property type="component" value="Unassembled WGS sequence"/>
</dbReference>
<protein>
    <recommendedName>
        <fullName evidence="4">Glycosyltransferase RgtA/B/C/D-like domain-containing protein</fullName>
    </recommendedName>
</protein>
<reference evidence="2 3" key="1">
    <citation type="journal article" date="2018" name="Arch. Microbiol.">
        <title>New insights into the metabolic potential of the phototrophic purple bacterium Rhodopila globiformis DSM 161(T) from its draft genome sequence and evidence for a vanadium-dependent nitrogenase.</title>
        <authorList>
            <person name="Imhoff J.F."/>
            <person name="Rahn T."/>
            <person name="Kunzel S."/>
            <person name="Neulinger S.C."/>
        </authorList>
    </citation>
    <scope>NUCLEOTIDE SEQUENCE [LARGE SCALE GENOMIC DNA]</scope>
    <source>
        <strain evidence="2 3">DSM 161</strain>
    </source>
</reference>
<proteinExistence type="predicted"/>
<feature type="transmembrane region" description="Helical" evidence="1">
    <location>
        <begin position="81"/>
        <end position="101"/>
    </location>
</feature>
<keyword evidence="1" id="KW-1133">Transmembrane helix</keyword>
<evidence type="ECO:0008006" key="4">
    <source>
        <dbReference type="Google" id="ProtNLM"/>
    </source>
</evidence>